<keyword evidence="11" id="KW-0325">Glycoprotein</keyword>
<feature type="binding site" evidence="13 15">
    <location>
        <position position="250"/>
    </location>
    <ligand>
        <name>Zn(2+)</name>
        <dbReference type="ChEBI" id="CHEBI:29105"/>
        <note>catalytic</note>
    </ligand>
</feature>
<dbReference type="GO" id="GO:0046872">
    <property type="term" value="F:metal ion binding"/>
    <property type="evidence" value="ECO:0007669"/>
    <property type="project" value="UniProtKB-KW"/>
</dbReference>
<dbReference type="RefSeq" id="XP_002108291.1">
    <property type="nucleotide sequence ID" value="XM_002108255.1"/>
</dbReference>
<keyword evidence="10 14" id="KW-1015">Disulfide bond</keyword>
<evidence type="ECO:0000256" key="12">
    <source>
        <dbReference type="PIRSR" id="PIRSR613273-1"/>
    </source>
</evidence>
<evidence type="ECO:0000259" key="16">
    <source>
        <dbReference type="PROSITE" id="PS50215"/>
    </source>
</evidence>
<dbReference type="SUPFAM" id="SSF55486">
    <property type="entry name" value="Metalloproteases ('zincins'), catalytic domain"/>
    <property type="match status" value="1"/>
</dbReference>
<dbReference type="GO" id="GO:0030198">
    <property type="term" value="P:extracellular matrix organization"/>
    <property type="evidence" value="ECO:0000318"/>
    <property type="project" value="GO_Central"/>
</dbReference>
<feature type="disulfide bond" evidence="14">
    <location>
        <begin position="325"/>
        <end position="355"/>
    </location>
</feature>
<dbReference type="KEGG" id="tad:TRIADDRAFT_52613"/>
<accession>B3RJG1</accession>
<evidence type="ECO:0000256" key="6">
    <source>
        <dbReference type="ARBA" id="ARBA00022737"/>
    </source>
</evidence>
<dbReference type="PANTHER" id="PTHR13723">
    <property type="entry name" value="ADAMTS A DISINTEGRIN AND METALLOPROTEASE WITH THROMBOSPONDIN MOTIFS PROTEASE"/>
    <property type="match status" value="1"/>
</dbReference>
<dbReference type="Gene3D" id="3.40.390.10">
    <property type="entry name" value="Collagenase (Catalytic Domain)"/>
    <property type="match status" value="1"/>
</dbReference>
<dbReference type="PROSITE" id="PS50092">
    <property type="entry name" value="TSP1"/>
    <property type="match status" value="2"/>
</dbReference>
<dbReference type="CTD" id="6749506"/>
<keyword evidence="4 13" id="KW-0479">Metal-binding</keyword>
<dbReference type="InterPro" id="IPR000884">
    <property type="entry name" value="TSP1_rpt"/>
</dbReference>
<comment type="cofactor">
    <cofactor evidence="13">
        <name>Zn(2+)</name>
        <dbReference type="ChEBI" id="CHEBI:29105"/>
    </cofactor>
    <text evidence="13">Binds 1 zinc ion per subunit.</text>
</comment>
<dbReference type="PhylomeDB" id="B3RJG1"/>
<dbReference type="GeneID" id="6749506"/>
<comment type="caution">
    <text evidence="15">Lacks conserved residue(s) required for the propagation of feature annotation.</text>
</comment>
<dbReference type="Gene3D" id="2.60.120.830">
    <property type="match status" value="1"/>
</dbReference>
<evidence type="ECO:0000256" key="13">
    <source>
        <dbReference type="PIRSR" id="PIRSR613273-2"/>
    </source>
</evidence>
<feature type="disulfide bond" evidence="14">
    <location>
        <begin position="305"/>
        <end position="330"/>
    </location>
</feature>
<dbReference type="Pfam" id="PF17771">
    <property type="entry name" value="ADAMTS_CR_2"/>
    <property type="match status" value="1"/>
</dbReference>
<dbReference type="SMART" id="SM00209">
    <property type="entry name" value="TSP1"/>
    <property type="match status" value="4"/>
</dbReference>
<dbReference type="PROSITE" id="PS50215">
    <property type="entry name" value="ADAM_MEPRO"/>
    <property type="match status" value="1"/>
</dbReference>
<evidence type="ECO:0000256" key="7">
    <source>
        <dbReference type="ARBA" id="ARBA00022801"/>
    </source>
</evidence>
<keyword evidence="6" id="KW-0677">Repeat</keyword>
<dbReference type="Proteomes" id="UP000009022">
    <property type="component" value="Unassembled WGS sequence"/>
</dbReference>
<evidence type="ECO:0000256" key="11">
    <source>
        <dbReference type="ARBA" id="ARBA00023180"/>
    </source>
</evidence>
<dbReference type="InterPro" id="IPR036383">
    <property type="entry name" value="TSP1_rpt_sf"/>
</dbReference>
<feature type="disulfide bond" evidence="14">
    <location>
        <begin position="316"/>
        <end position="336"/>
    </location>
</feature>
<gene>
    <name evidence="17" type="ORF">TRIADDRAFT_52613</name>
</gene>
<dbReference type="GO" id="GO:0031012">
    <property type="term" value="C:extracellular matrix"/>
    <property type="evidence" value="ECO:0000318"/>
    <property type="project" value="GO_Central"/>
</dbReference>
<keyword evidence="9" id="KW-0482">Metalloprotease</keyword>
<feature type="disulfide bond" evidence="14">
    <location>
        <begin position="386"/>
        <end position="421"/>
    </location>
</feature>
<dbReference type="InterPro" id="IPR041645">
    <property type="entry name" value="ADAMTS_CR_2"/>
</dbReference>
<evidence type="ECO:0000313" key="17">
    <source>
        <dbReference type="EMBL" id="EDV29089.1"/>
    </source>
</evidence>
<evidence type="ECO:0000256" key="15">
    <source>
        <dbReference type="PROSITE-ProRule" id="PRU00276"/>
    </source>
</evidence>
<feature type="binding site" evidence="13 15">
    <location>
        <position position="240"/>
    </location>
    <ligand>
        <name>Zn(2+)</name>
        <dbReference type="ChEBI" id="CHEBI:29105"/>
        <note>catalytic</note>
    </ligand>
</feature>
<dbReference type="HOGENOM" id="CLU_000660_8_0_1"/>
<dbReference type="InterPro" id="IPR013273">
    <property type="entry name" value="ADAMTS/ADAMTS-like"/>
</dbReference>
<dbReference type="FunCoup" id="B3RJG1">
    <property type="interactions" value="1089"/>
</dbReference>
<dbReference type="OMA" id="LDSCHYH"/>
<evidence type="ECO:0000313" key="18">
    <source>
        <dbReference type="Proteomes" id="UP000009022"/>
    </source>
</evidence>
<feature type="binding site" evidence="13 15">
    <location>
        <position position="244"/>
    </location>
    <ligand>
        <name>Zn(2+)</name>
        <dbReference type="ChEBI" id="CHEBI:29105"/>
        <note>catalytic</note>
    </ligand>
</feature>
<keyword evidence="7" id="KW-0378">Hydrolase</keyword>
<dbReference type="Gene3D" id="3.40.1620.60">
    <property type="match status" value="1"/>
</dbReference>
<dbReference type="InParanoid" id="B3RJG1"/>
<feature type="disulfide bond" evidence="14">
    <location>
        <begin position="349"/>
        <end position="360"/>
    </location>
</feature>
<dbReference type="EMBL" id="DS985241">
    <property type="protein sequence ID" value="EDV29089.1"/>
    <property type="molecule type" value="Genomic_DNA"/>
</dbReference>
<dbReference type="InterPro" id="IPR050439">
    <property type="entry name" value="ADAMTS_ADAMTS-like"/>
</dbReference>
<feature type="disulfide bond" evidence="14">
    <location>
        <begin position="258"/>
        <end position="280"/>
    </location>
</feature>
<dbReference type="SUPFAM" id="SSF82895">
    <property type="entry name" value="TSP-1 type 1 repeat"/>
    <property type="match status" value="3"/>
</dbReference>
<organism evidence="17 18">
    <name type="scientific">Trichoplax adhaerens</name>
    <name type="common">Trichoplax reptans</name>
    <dbReference type="NCBI Taxonomy" id="10228"/>
    <lineage>
        <taxon>Eukaryota</taxon>
        <taxon>Metazoa</taxon>
        <taxon>Placozoa</taxon>
        <taxon>Uniplacotomia</taxon>
        <taxon>Trichoplacea</taxon>
        <taxon>Trichoplacidae</taxon>
        <taxon>Trichoplax</taxon>
    </lineage>
</organism>
<keyword evidence="5" id="KW-0732">Signal</keyword>
<dbReference type="InterPro" id="IPR024079">
    <property type="entry name" value="MetalloPept_cat_dom_sf"/>
</dbReference>
<dbReference type="GO" id="GO:0004222">
    <property type="term" value="F:metalloendopeptidase activity"/>
    <property type="evidence" value="ECO:0000318"/>
    <property type="project" value="GO_Central"/>
</dbReference>
<evidence type="ECO:0000256" key="2">
    <source>
        <dbReference type="ARBA" id="ARBA00022525"/>
    </source>
</evidence>
<evidence type="ECO:0000256" key="1">
    <source>
        <dbReference type="ARBA" id="ARBA00004613"/>
    </source>
</evidence>
<evidence type="ECO:0000256" key="14">
    <source>
        <dbReference type="PIRSR" id="PIRSR613273-3"/>
    </source>
</evidence>
<keyword evidence="13" id="KW-0106">Calcium</keyword>
<proteinExistence type="predicted"/>
<evidence type="ECO:0000256" key="10">
    <source>
        <dbReference type="ARBA" id="ARBA00023157"/>
    </source>
</evidence>
<dbReference type="eggNOG" id="KOG3538">
    <property type="taxonomic scope" value="Eukaryota"/>
</dbReference>
<dbReference type="InterPro" id="IPR045371">
    <property type="entry name" value="ADAMTS_CR_3"/>
</dbReference>
<evidence type="ECO:0000256" key="8">
    <source>
        <dbReference type="ARBA" id="ARBA00022833"/>
    </source>
</evidence>
<evidence type="ECO:0000256" key="5">
    <source>
        <dbReference type="ARBA" id="ARBA00022729"/>
    </source>
</evidence>
<dbReference type="FunFam" id="2.20.100.10:FF:000005">
    <property type="entry name" value="ADAM metallopeptidase with thrombospondin type 1 motif 9"/>
    <property type="match status" value="1"/>
</dbReference>
<dbReference type="Pfam" id="PF19236">
    <property type="entry name" value="ADAMTS_CR_3"/>
    <property type="match status" value="1"/>
</dbReference>
<keyword evidence="2" id="KW-0964">Secreted</keyword>
<dbReference type="Pfam" id="PF00090">
    <property type="entry name" value="TSP_1"/>
    <property type="match status" value="1"/>
</dbReference>
<dbReference type="InterPro" id="IPR001590">
    <property type="entry name" value="Peptidase_M12B"/>
</dbReference>
<feature type="disulfide bond" evidence="14">
    <location>
        <begin position="397"/>
        <end position="406"/>
    </location>
</feature>
<keyword evidence="3" id="KW-0645">Protease</keyword>
<feature type="disulfide bond" evidence="14">
    <location>
        <begin position="382"/>
        <end position="416"/>
    </location>
</feature>
<dbReference type="PRINTS" id="PR01857">
    <property type="entry name" value="ADAMTSFAMILY"/>
</dbReference>
<dbReference type="FunFam" id="2.20.100.10:FF:000001">
    <property type="entry name" value="semaphorin-5A isoform X1"/>
    <property type="match status" value="1"/>
</dbReference>
<feature type="domain" description="Peptidase M12B" evidence="16">
    <location>
        <begin position="100"/>
        <end position="291"/>
    </location>
</feature>
<feature type="active site" evidence="12 15">
    <location>
        <position position="241"/>
    </location>
</feature>
<dbReference type="PANTHER" id="PTHR13723:SF200">
    <property type="entry name" value="ADAM METALLOPEPTIDASE WITH THROMBOSPONDIN TYPE 1 MOTIF B, ISOFORM B"/>
    <property type="match status" value="1"/>
</dbReference>
<reference evidence="17 18" key="1">
    <citation type="journal article" date="2008" name="Nature">
        <title>The Trichoplax genome and the nature of placozoans.</title>
        <authorList>
            <person name="Srivastava M."/>
            <person name="Begovic E."/>
            <person name="Chapman J."/>
            <person name="Putnam N.H."/>
            <person name="Hellsten U."/>
            <person name="Kawashima T."/>
            <person name="Kuo A."/>
            <person name="Mitros T."/>
            <person name="Salamov A."/>
            <person name="Carpenter M.L."/>
            <person name="Signorovitch A.Y."/>
            <person name="Moreno M.A."/>
            <person name="Kamm K."/>
            <person name="Grimwood J."/>
            <person name="Schmutz J."/>
            <person name="Shapiro H."/>
            <person name="Grigoriev I.V."/>
            <person name="Buss L.W."/>
            <person name="Schierwater B."/>
            <person name="Dellaporta S.L."/>
            <person name="Rokhsar D.S."/>
        </authorList>
    </citation>
    <scope>NUCLEOTIDE SEQUENCE [LARGE SCALE GENOMIC DNA]</scope>
    <source>
        <strain evidence="17 18">Grell-BS-1999</strain>
    </source>
</reference>
<feature type="binding site" evidence="13">
    <location>
        <position position="103"/>
    </location>
    <ligand>
        <name>Ca(2+)</name>
        <dbReference type="ChEBI" id="CHEBI:29108"/>
        <label>2</label>
    </ligand>
</feature>
<feature type="binding site" evidence="13">
    <location>
        <position position="103"/>
    </location>
    <ligand>
        <name>Ca(2+)</name>
        <dbReference type="ChEBI" id="CHEBI:29108"/>
        <label>1</label>
    </ligand>
</feature>
<sequence>MDKIPLEESELHMVVKFLVGYEMHIKLRQDYQIGGTESSCELYIGSVYNDNSSSANITVCDTKLLKVVLNVYSGSEYLWSPMAFINNRKKRAATSTSNDLTLETLVVVDHSLHTKLKAVVPDIEQFVTTLMSIANDFYHHKSLGSRINIAVTKIVIMSEADQRAMGQNMLAQLQLYYFSQWQYQHYPDCDHAVLLTGLSLKGNNYESIVGSAWSGTMCERMFSNSIVEVVSLLSGITIAHEIGHSFDLRHDEDYGTRCSGRSYVMSKQFTLNGELTWSRCSASKLKEFLNSLAQPGQLFDVAAQCKIRHGPTATPCDDINAAAVCSRLWCRVNGRCTTDNFPLVDGTSCGLDRWCRNGKCSEKSSATSSLGKWSAYSDFSACSRSCGGGIQYRQRFCVSPSGDAICNGKNKDFRICNIQSCPSNAKSYRDWHCQMLGFSKAYLNHYYGKHVESTCDLLCSYQFGRLSVVKNVSKVVDGIRCGKSSVCFKGVCSSLGCDGIVNSGAKLDRCGVCNGENESCKVIQQELVTYDYEQVQFPRGARSILITERFRNQNEELRLKNRNGQSVVINPRNQNDSYYFGGTEFFSMFVNGLGRIQANGPIKEDIFLQSRSHLQLMLEYKISRKEFASLSSYGWIAFETKCSAVCGGGSKIRYAKCGTISSNGSRVFVPEYVCGTAVKPKNITLSCNSQPCPTSFDSTFRPQFTFKWRVYVNPCSKSCGSGTQIITYKCFKVETDQMVSDSHCNGVVKPFSYIRRCNTKSCAVQAKWKAGKWSSCSKSCGGGIKYRSIACIDNQSGHIIHPSKCSPHDVPASSSSCNNQKCLIGKWKVHSWAKCKTTNQGCAQTRQLYCYNPQNHEELRFTDCDNSIRPERIRLCQPMACG</sequence>
<evidence type="ECO:0000256" key="3">
    <source>
        <dbReference type="ARBA" id="ARBA00022670"/>
    </source>
</evidence>
<dbReference type="GO" id="GO:0006508">
    <property type="term" value="P:proteolysis"/>
    <property type="evidence" value="ECO:0000318"/>
    <property type="project" value="GO_Central"/>
</dbReference>
<evidence type="ECO:0000256" key="4">
    <source>
        <dbReference type="ARBA" id="ARBA00022723"/>
    </source>
</evidence>
<dbReference type="Pfam" id="PF19030">
    <property type="entry name" value="TSP1_ADAMTS"/>
    <property type="match status" value="3"/>
</dbReference>
<dbReference type="AlphaFoldDB" id="B3RJG1"/>
<evidence type="ECO:0000256" key="9">
    <source>
        <dbReference type="ARBA" id="ARBA00023049"/>
    </source>
</evidence>
<dbReference type="GO" id="GO:0005576">
    <property type="term" value="C:extracellular region"/>
    <property type="evidence" value="ECO:0007669"/>
    <property type="project" value="UniProtKB-SubCell"/>
</dbReference>
<name>B3RJG1_TRIAD</name>
<dbReference type="OrthoDB" id="10035764at2759"/>
<dbReference type="STRING" id="10228.B3RJG1"/>
<protein>
    <recommendedName>
        <fullName evidence="16">Peptidase M12B domain-containing protein</fullName>
    </recommendedName>
</protein>
<keyword evidence="18" id="KW-1185">Reference proteome</keyword>
<feature type="binding site" evidence="13">
    <location>
        <position position="190"/>
    </location>
    <ligand>
        <name>Ca(2+)</name>
        <dbReference type="ChEBI" id="CHEBI:29108"/>
        <label>1</label>
    </ligand>
</feature>
<dbReference type="Gene3D" id="2.20.100.10">
    <property type="entry name" value="Thrombospondin type-1 (TSP1) repeat"/>
    <property type="match status" value="3"/>
</dbReference>
<comment type="subcellular location">
    <subcellularLocation>
        <location evidence="1">Secreted</location>
    </subcellularLocation>
</comment>
<dbReference type="Pfam" id="PF01421">
    <property type="entry name" value="Reprolysin"/>
    <property type="match status" value="1"/>
</dbReference>
<keyword evidence="8 13" id="KW-0862">Zinc</keyword>